<dbReference type="Gene3D" id="2.60.120.780">
    <property type="entry name" value="PINIT domain"/>
    <property type="match status" value="1"/>
</dbReference>
<comment type="similarity">
    <text evidence="3">Belongs to the PIAS family.</text>
</comment>
<dbReference type="GO" id="GO:0000785">
    <property type="term" value="C:chromatin"/>
    <property type="evidence" value="ECO:0007669"/>
    <property type="project" value="TreeGrafter"/>
</dbReference>
<protein>
    <submittedName>
        <fullName evidence="15">Putative zn-finger transcription factor</fullName>
    </submittedName>
</protein>
<dbReference type="GO" id="GO:0005634">
    <property type="term" value="C:nucleus"/>
    <property type="evidence" value="ECO:0007669"/>
    <property type="project" value="UniProtKB-SubCell"/>
</dbReference>
<dbReference type="PROSITE" id="PS50800">
    <property type="entry name" value="SAP"/>
    <property type="match status" value="1"/>
</dbReference>
<dbReference type="PROSITE" id="PS51466">
    <property type="entry name" value="PINIT"/>
    <property type="match status" value="1"/>
</dbReference>
<accession>A0A6M2DEC5</accession>
<keyword evidence="5" id="KW-0479">Metal-binding</keyword>
<keyword evidence="7" id="KW-0833">Ubl conjugation pathway</keyword>
<feature type="region of interest" description="Disordered" evidence="11">
    <location>
        <begin position="489"/>
        <end position="515"/>
    </location>
</feature>
<dbReference type="InterPro" id="IPR004181">
    <property type="entry name" value="Znf_MIZ"/>
</dbReference>
<feature type="domain" description="SAP" evidence="12">
    <location>
        <begin position="11"/>
        <end position="45"/>
    </location>
</feature>
<dbReference type="GO" id="GO:0016925">
    <property type="term" value="P:protein sumoylation"/>
    <property type="evidence" value="ECO:0007669"/>
    <property type="project" value="UniProtKB-UniPathway"/>
</dbReference>
<dbReference type="InterPro" id="IPR013083">
    <property type="entry name" value="Znf_RING/FYVE/PHD"/>
</dbReference>
<dbReference type="SUPFAM" id="SSF68906">
    <property type="entry name" value="SAP domain"/>
    <property type="match status" value="1"/>
</dbReference>
<keyword evidence="6 10" id="KW-0863">Zinc-finger</keyword>
<evidence type="ECO:0000256" key="2">
    <source>
        <dbReference type="ARBA" id="ARBA00004718"/>
    </source>
</evidence>
<evidence type="ECO:0000313" key="15">
    <source>
        <dbReference type="EMBL" id="NOV44605.1"/>
    </source>
</evidence>
<dbReference type="FunFam" id="2.60.120.780:FF:000001">
    <property type="entry name" value="E3 SUMO-protein ligase PIAS2 isoform X1"/>
    <property type="match status" value="1"/>
</dbReference>
<keyword evidence="4" id="KW-0808">Transferase</keyword>
<dbReference type="CDD" id="cd16650">
    <property type="entry name" value="SP-RING_PIAS-like"/>
    <property type="match status" value="1"/>
</dbReference>
<dbReference type="Pfam" id="PF02891">
    <property type="entry name" value="zf-MIZ"/>
    <property type="match status" value="1"/>
</dbReference>
<dbReference type="AlphaFoldDB" id="A0A6M2DEC5"/>
<dbReference type="InterPro" id="IPR036361">
    <property type="entry name" value="SAP_dom_sf"/>
</dbReference>
<dbReference type="Gene3D" id="1.10.720.30">
    <property type="entry name" value="SAP domain"/>
    <property type="match status" value="1"/>
</dbReference>
<evidence type="ECO:0000259" key="13">
    <source>
        <dbReference type="PROSITE" id="PS51044"/>
    </source>
</evidence>
<evidence type="ECO:0000256" key="6">
    <source>
        <dbReference type="ARBA" id="ARBA00022771"/>
    </source>
</evidence>
<dbReference type="PROSITE" id="PS51044">
    <property type="entry name" value="ZF_SP_RING"/>
    <property type="match status" value="1"/>
</dbReference>
<comment type="pathway">
    <text evidence="2">Protein modification; protein sumoylation.</text>
</comment>
<evidence type="ECO:0000259" key="14">
    <source>
        <dbReference type="PROSITE" id="PS51466"/>
    </source>
</evidence>
<organism evidence="15">
    <name type="scientific">Xenopsylla cheopis</name>
    <name type="common">Oriental rat flea</name>
    <name type="synonym">Pulex cheopis</name>
    <dbReference type="NCBI Taxonomy" id="163159"/>
    <lineage>
        <taxon>Eukaryota</taxon>
        <taxon>Metazoa</taxon>
        <taxon>Ecdysozoa</taxon>
        <taxon>Arthropoda</taxon>
        <taxon>Hexapoda</taxon>
        <taxon>Insecta</taxon>
        <taxon>Pterygota</taxon>
        <taxon>Neoptera</taxon>
        <taxon>Endopterygota</taxon>
        <taxon>Siphonaptera</taxon>
        <taxon>Pulicidae</taxon>
        <taxon>Xenopsyllinae</taxon>
        <taxon>Xenopsylla</taxon>
    </lineage>
</organism>
<feature type="domain" description="PINIT" evidence="14">
    <location>
        <begin position="114"/>
        <end position="279"/>
    </location>
</feature>
<keyword evidence="9" id="KW-0539">Nucleus</keyword>
<dbReference type="Pfam" id="PF14324">
    <property type="entry name" value="PINIT"/>
    <property type="match status" value="1"/>
</dbReference>
<dbReference type="GO" id="GO:0061665">
    <property type="term" value="F:SUMO ligase activity"/>
    <property type="evidence" value="ECO:0007669"/>
    <property type="project" value="TreeGrafter"/>
</dbReference>
<sequence length="515" mass="58607">MEQRQNLRSIIQTFRVTELQTLLMYAQRNRSGNKSELLKRAMSLIQDPQPSIIVKIYEIYRNLREKSNRPTGVRKDQVPNPYAAGAVQWMDYNDFSVPANYLSDNTGSEIINKPLVLPNVPVNPDVRFVQLPFYEEIAELLKATSLISSFACSRIQISQFEFHLTPQQIQEIERGRLYYNSKYNYSIQVHIRFCLMETTCAQNDYYPPQLCLRVNDRMNQIINAAPRPGQPEKKSQNAYPVDITSFLKLNPTHSNKIAVEWMSDFGKSFVCRVALVRKLTANTLLKRLRARGLKPADYTQGLIKEKLAAEAEDPEIQCSSWRVTLTCPLSKCRIVEPCRPSGCRHLQCFDASVFLKMNECKPRWQCPICDQPALYNDLTLDGFFAEILSSPRLTSSNDLFIDRDGSWHQNVEVPKIEDNANNDDDIVVLDDTDINIGTNLDNDIVECLSDTPPTTEADIEASVVDLTNSDSEEDDVPLSVLAQSMRKSEQTIVNVDTPREVSRTSSTDSEVMVVE</sequence>
<dbReference type="InterPro" id="IPR023321">
    <property type="entry name" value="PINIT"/>
</dbReference>
<reference evidence="15" key="1">
    <citation type="submission" date="2020-03" db="EMBL/GenBank/DDBJ databases">
        <title>Transcriptomic Profiling of the Digestive Tract of the Rat Flea, Xenopsylla cheopis, Following Blood Feeding and Infection with Yersinia pestis.</title>
        <authorList>
            <person name="Bland D.M."/>
            <person name="Martens C.A."/>
            <person name="Virtaneva K."/>
            <person name="Kanakabandi K."/>
            <person name="Long D."/>
            <person name="Rosenke R."/>
            <person name="Saturday G.A."/>
            <person name="Hoyt F.H."/>
            <person name="Bruno D.P."/>
            <person name="Ribeiro J.M.C."/>
            <person name="Hinnebusch J."/>
        </authorList>
    </citation>
    <scope>NUCLEOTIDE SEQUENCE</scope>
</reference>
<evidence type="ECO:0000256" key="7">
    <source>
        <dbReference type="ARBA" id="ARBA00022786"/>
    </source>
</evidence>
<evidence type="ECO:0000256" key="9">
    <source>
        <dbReference type="ARBA" id="ARBA00023242"/>
    </source>
</evidence>
<proteinExistence type="inferred from homology"/>
<dbReference type="InterPro" id="IPR003034">
    <property type="entry name" value="SAP_dom"/>
</dbReference>
<evidence type="ECO:0000256" key="4">
    <source>
        <dbReference type="ARBA" id="ARBA00022679"/>
    </source>
</evidence>
<evidence type="ECO:0000256" key="3">
    <source>
        <dbReference type="ARBA" id="ARBA00005383"/>
    </source>
</evidence>
<dbReference type="GO" id="GO:0008270">
    <property type="term" value="F:zinc ion binding"/>
    <property type="evidence" value="ECO:0007669"/>
    <property type="project" value="UniProtKB-KW"/>
</dbReference>
<evidence type="ECO:0000259" key="12">
    <source>
        <dbReference type="PROSITE" id="PS50800"/>
    </source>
</evidence>
<dbReference type="EMBL" id="GIIL01000879">
    <property type="protein sequence ID" value="NOV44605.1"/>
    <property type="molecule type" value="Transcribed_RNA"/>
</dbReference>
<dbReference type="GO" id="GO:0006357">
    <property type="term" value="P:regulation of transcription by RNA polymerase II"/>
    <property type="evidence" value="ECO:0007669"/>
    <property type="project" value="TreeGrafter"/>
</dbReference>
<dbReference type="GO" id="GO:0003712">
    <property type="term" value="F:transcription coregulator activity"/>
    <property type="evidence" value="ECO:0007669"/>
    <property type="project" value="TreeGrafter"/>
</dbReference>
<dbReference type="UniPathway" id="UPA00886"/>
<evidence type="ECO:0000256" key="1">
    <source>
        <dbReference type="ARBA" id="ARBA00004123"/>
    </source>
</evidence>
<dbReference type="InterPro" id="IPR038654">
    <property type="entry name" value="PINIT_sf"/>
</dbReference>
<evidence type="ECO:0000256" key="11">
    <source>
        <dbReference type="SAM" id="MobiDB-lite"/>
    </source>
</evidence>
<name>A0A6M2DEC5_XENCH</name>
<comment type="subcellular location">
    <subcellularLocation>
        <location evidence="1">Nucleus</location>
    </subcellularLocation>
</comment>
<dbReference type="PANTHER" id="PTHR10782">
    <property type="entry name" value="ZINC FINGER MIZ DOMAIN-CONTAINING PROTEIN"/>
    <property type="match status" value="1"/>
</dbReference>
<evidence type="ECO:0000256" key="5">
    <source>
        <dbReference type="ARBA" id="ARBA00022723"/>
    </source>
</evidence>
<feature type="domain" description="SP-RING-type" evidence="13">
    <location>
        <begin position="312"/>
        <end position="393"/>
    </location>
</feature>
<evidence type="ECO:0000256" key="8">
    <source>
        <dbReference type="ARBA" id="ARBA00022833"/>
    </source>
</evidence>
<dbReference type="Gene3D" id="3.30.40.10">
    <property type="entry name" value="Zinc/RING finger domain, C3HC4 (zinc finger)"/>
    <property type="match status" value="1"/>
</dbReference>
<keyword evidence="8" id="KW-0862">Zinc</keyword>
<dbReference type="PANTHER" id="PTHR10782:SF94">
    <property type="entry name" value="SUPPRESSOR OF VARIEGATION 2-10, ISOFORM I"/>
    <property type="match status" value="1"/>
</dbReference>
<dbReference type="SMART" id="SM00513">
    <property type="entry name" value="SAP"/>
    <property type="match status" value="1"/>
</dbReference>
<evidence type="ECO:0000256" key="10">
    <source>
        <dbReference type="PROSITE-ProRule" id="PRU00452"/>
    </source>
</evidence>